<protein>
    <recommendedName>
        <fullName evidence="4">Chemotaxis protein</fullName>
    </recommendedName>
</protein>
<gene>
    <name evidence="2" type="ORF">SAMN04490203_1685</name>
</gene>
<dbReference type="RefSeq" id="WP_231995660.1">
    <property type="nucleotide sequence ID" value="NZ_FNRS01000001.1"/>
</dbReference>
<evidence type="ECO:0000256" key="1">
    <source>
        <dbReference type="SAM" id="MobiDB-lite"/>
    </source>
</evidence>
<reference evidence="2 3" key="1">
    <citation type="submission" date="2016-10" db="EMBL/GenBank/DDBJ databases">
        <authorList>
            <person name="Varghese N."/>
            <person name="Submissions S."/>
        </authorList>
    </citation>
    <scope>NUCLEOTIDE SEQUENCE [LARGE SCALE GENOMIC DNA]</scope>
    <source>
        <strain evidence="2 3">BS3652</strain>
    </source>
</reference>
<sequence length="159" mass="16581">MSSLGGVTLSQSGMLPVSEPVTPPRNAASGTKDPAPDEAVTAPVEGVRVTISGAAMKAAREQKSQNSDIEESGLPDQTQKILKMIREIKKQIAEKQAQLQQVMTNSRLSPDQARAQVAGLQTQIASLTAALMTATASLAKAMKDLSADDALKAASLVAR</sequence>
<feature type="compositionally biased region" description="Polar residues" evidence="1">
    <location>
        <begin position="1"/>
        <end position="13"/>
    </location>
</feature>
<dbReference type="Proteomes" id="UP000183155">
    <property type="component" value="Unassembled WGS sequence"/>
</dbReference>
<dbReference type="EMBL" id="FNRS01000001">
    <property type="protein sequence ID" value="SEC04513.1"/>
    <property type="molecule type" value="Genomic_DNA"/>
</dbReference>
<comment type="caution">
    <text evidence="2">The sequence shown here is derived from an EMBL/GenBank/DDBJ whole genome shotgun (WGS) entry which is preliminary data.</text>
</comment>
<evidence type="ECO:0000313" key="2">
    <source>
        <dbReference type="EMBL" id="SEC04513.1"/>
    </source>
</evidence>
<feature type="region of interest" description="Disordered" evidence="1">
    <location>
        <begin position="1"/>
        <end position="77"/>
    </location>
</feature>
<proteinExistence type="predicted"/>
<name>A0A1H4PAP7_PSETA</name>
<evidence type="ECO:0000313" key="3">
    <source>
        <dbReference type="Proteomes" id="UP000183155"/>
    </source>
</evidence>
<keyword evidence="3" id="KW-1185">Reference proteome</keyword>
<evidence type="ECO:0008006" key="4">
    <source>
        <dbReference type="Google" id="ProtNLM"/>
    </source>
</evidence>
<organism evidence="2 3">
    <name type="scientific">Pseudomonas taetrolens</name>
    <dbReference type="NCBI Taxonomy" id="47884"/>
    <lineage>
        <taxon>Bacteria</taxon>
        <taxon>Pseudomonadati</taxon>
        <taxon>Pseudomonadota</taxon>
        <taxon>Gammaproteobacteria</taxon>
        <taxon>Pseudomonadales</taxon>
        <taxon>Pseudomonadaceae</taxon>
        <taxon>Pseudomonas</taxon>
    </lineage>
</organism>
<accession>A0A1H4PAP7</accession>